<organism evidence="2">
    <name type="scientific">marine metagenome</name>
    <dbReference type="NCBI Taxonomy" id="408172"/>
    <lineage>
        <taxon>unclassified sequences</taxon>
        <taxon>metagenomes</taxon>
        <taxon>ecological metagenomes</taxon>
    </lineage>
</organism>
<keyword evidence="1" id="KW-1133">Transmembrane helix</keyword>
<evidence type="ECO:0000256" key="1">
    <source>
        <dbReference type="SAM" id="Phobius"/>
    </source>
</evidence>
<protein>
    <submittedName>
        <fullName evidence="2">Uncharacterized protein</fullName>
    </submittedName>
</protein>
<gene>
    <name evidence="2" type="ORF">METZ01_LOCUS426788</name>
</gene>
<sequence>MIFVITVLTIMTLISTDYIKKLNLFFRRWSQIIFGTFLSIAGVFMLAYWIIDIRLAV</sequence>
<feature type="transmembrane region" description="Helical" evidence="1">
    <location>
        <begin position="32"/>
        <end position="51"/>
    </location>
</feature>
<dbReference type="EMBL" id="UINC01170075">
    <property type="protein sequence ID" value="SVD73934.1"/>
    <property type="molecule type" value="Genomic_DNA"/>
</dbReference>
<keyword evidence="1" id="KW-0472">Membrane</keyword>
<name>A0A382XST5_9ZZZZ</name>
<reference evidence="2" key="1">
    <citation type="submission" date="2018-05" db="EMBL/GenBank/DDBJ databases">
        <authorList>
            <person name="Lanie J.A."/>
            <person name="Ng W.-L."/>
            <person name="Kazmierczak K.M."/>
            <person name="Andrzejewski T.M."/>
            <person name="Davidsen T.M."/>
            <person name="Wayne K.J."/>
            <person name="Tettelin H."/>
            <person name="Glass J.I."/>
            <person name="Rusch D."/>
            <person name="Podicherti R."/>
            <person name="Tsui H.-C.T."/>
            <person name="Winkler M.E."/>
        </authorList>
    </citation>
    <scope>NUCLEOTIDE SEQUENCE</scope>
</reference>
<keyword evidence="1" id="KW-0812">Transmembrane</keyword>
<evidence type="ECO:0000313" key="2">
    <source>
        <dbReference type="EMBL" id="SVD73934.1"/>
    </source>
</evidence>
<dbReference type="AlphaFoldDB" id="A0A382XST5"/>
<proteinExistence type="predicted"/>
<accession>A0A382XST5</accession>